<name>A0A7J7EVV4_DICBM</name>
<keyword evidence="3" id="KW-1185">Reference proteome</keyword>
<dbReference type="EMBL" id="JACDTQ010002174">
    <property type="protein sequence ID" value="KAF5919935.1"/>
    <property type="molecule type" value="Genomic_DNA"/>
</dbReference>
<gene>
    <name evidence="2" type="ORF">HPG69_014300</name>
</gene>
<feature type="region of interest" description="Disordered" evidence="1">
    <location>
        <begin position="1"/>
        <end position="22"/>
    </location>
</feature>
<dbReference type="AlphaFoldDB" id="A0A7J7EVV4"/>
<proteinExistence type="predicted"/>
<sequence>MASPQPGGRRSVPCRPQSPPEQPLQVKVVGLFKSSSFQIAKSAAEELRNEIWEYSSYVMCFVNDQLLGDALDLQKWAHKVWDIVDFKPQALYEALTMDYSAKFLRDTKASYTNF</sequence>
<evidence type="ECO:0000256" key="1">
    <source>
        <dbReference type="SAM" id="MobiDB-lite"/>
    </source>
</evidence>
<protein>
    <submittedName>
        <fullName evidence="2">Uncharacterized protein</fullName>
    </submittedName>
</protein>
<accession>A0A7J7EVV4</accession>
<evidence type="ECO:0000313" key="2">
    <source>
        <dbReference type="EMBL" id="KAF5919935.1"/>
    </source>
</evidence>
<organism evidence="2 3">
    <name type="scientific">Diceros bicornis minor</name>
    <name type="common">South-central black rhinoceros</name>
    <dbReference type="NCBI Taxonomy" id="77932"/>
    <lineage>
        <taxon>Eukaryota</taxon>
        <taxon>Metazoa</taxon>
        <taxon>Chordata</taxon>
        <taxon>Craniata</taxon>
        <taxon>Vertebrata</taxon>
        <taxon>Euteleostomi</taxon>
        <taxon>Mammalia</taxon>
        <taxon>Eutheria</taxon>
        <taxon>Laurasiatheria</taxon>
        <taxon>Perissodactyla</taxon>
        <taxon>Rhinocerotidae</taxon>
        <taxon>Diceros</taxon>
    </lineage>
</organism>
<comment type="caution">
    <text evidence="2">The sequence shown here is derived from an EMBL/GenBank/DDBJ whole genome shotgun (WGS) entry which is preliminary data.</text>
</comment>
<dbReference type="Proteomes" id="UP000551758">
    <property type="component" value="Unassembled WGS sequence"/>
</dbReference>
<reference evidence="2 3" key="1">
    <citation type="journal article" date="2020" name="Mol. Biol. Evol.">
        <title>Interspecific Gene Flow and the Evolution of Specialization in Black and White Rhinoceros.</title>
        <authorList>
            <person name="Moodley Y."/>
            <person name="Westbury M.V."/>
            <person name="Russo I.M."/>
            <person name="Gopalakrishnan S."/>
            <person name="Rakotoarivelo A."/>
            <person name="Olsen R.A."/>
            <person name="Prost S."/>
            <person name="Tunstall T."/>
            <person name="Ryder O.A."/>
            <person name="Dalen L."/>
            <person name="Bruford M.W."/>
        </authorList>
    </citation>
    <scope>NUCLEOTIDE SEQUENCE [LARGE SCALE GENOMIC DNA]</scope>
    <source>
        <strain evidence="2">SBR-YM</strain>
        <tissue evidence="2">Skin</tissue>
    </source>
</reference>
<evidence type="ECO:0000313" key="3">
    <source>
        <dbReference type="Proteomes" id="UP000551758"/>
    </source>
</evidence>